<keyword evidence="2" id="KW-1185">Reference proteome</keyword>
<evidence type="ECO:0000313" key="1">
    <source>
        <dbReference type="EMBL" id="WLQ32805.1"/>
    </source>
</evidence>
<proteinExistence type="predicted"/>
<reference evidence="1 2" key="1">
    <citation type="submission" date="2023-03" db="EMBL/GenBank/DDBJ databases">
        <title>Isolation and description of six Streptomyces strains from soil environments, able to metabolize different microbial glucans.</title>
        <authorList>
            <person name="Widen T."/>
            <person name="Larsbrink J."/>
        </authorList>
    </citation>
    <scope>NUCLEOTIDE SEQUENCE [LARGE SCALE GENOMIC DNA]</scope>
    <source>
        <strain evidence="1 2">Mut1</strain>
    </source>
</reference>
<dbReference type="RefSeq" id="WP_306051998.1">
    <property type="nucleotide sequence ID" value="NZ_CP120997.1"/>
</dbReference>
<name>A0ABY9HE71_9ACTN</name>
<dbReference type="InterPro" id="IPR045682">
    <property type="entry name" value="DUF6193"/>
</dbReference>
<protein>
    <submittedName>
        <fullName evidence="1">DUF6193 family natural product biosynthesis protein</fullName>
    </submittedName>
</protein>
<dbReference type="Pfam" id="PF19692">
    <property type="entry name" value="DUF6193"/>
    <property type="match status" value="1"/>
</dbReference>
<gene>
    <name evidence="1" type="ORF">P8A18_04785</name>
</gene>
<sequence>MTTPGGPAALYPEVAAHGSLAAALRAEAAGRLDGVPVTSSRSEPLFHAAVATTLPHREPLVISAWRVERRWHIRGTDTFQSLPVLEGGTDELAQVATAARAWHDGASLADIHAAAPFARPTGRFEVPDLDPVRLTESEWQSLRQEAAGLEYPWAPAYRSLIGAAYAEPALRALYPFTSHWALRFSTATRPALKVAGPCLSAGGDGVFEVGGGPVTGDLGRFATAREAVARAVAHLPPGLGPVILGGSPAATKP</sequence>
<evidence type="ECO:0000313" key="2">
    <source>
        <dbReference type="Proteomes" id="UP001239522"/>
    </source>
</evidence>
<dbReference type="EMBL" id="CP120997">
    <property type="protein sequence ID" value="WLQ32805.1"/>
    <property type="molecule type" value="Genomic_DNA"/>
</dbReference>
<dbReference type="Proteomes" id="UP001239522">
    <property type="component" value="Chromosome"/>
</dbReference>
<organism evidence="1 2">
    <name type="scientific">Streptomyces castrisilvae</name>
    <dbReference type="NCBI Taxonomy" id="3033811"/>
    <lineage>
        <taxon>Bacteria</taxon>
        <taxon>Bacillati</taxon>
        <taxon>Actinomycetota</taxon>
        <taxon>Actinomycetes</taxon>
        <taxon>Kitasatosporales</taxon>
        <taxon>Streptomycetaceae</taxon>
        <taxon>Streptomyces</taxon>
    </lineage>
</organism>
<accession>A0ABY9HE71</accession>